<keyword evidence="4 5" id="KW-0472">Membrane</keyword>
<evidence type="ECO:0000313" key="8">
    <source>
        <dbReference type="Proteomes" id="UP000194360"/>
    </source>
</evidence>
<protein>
    <submittedName>
        <fullName evidence="7">ABC-2 family transporter protein</fullName>
    </submittedName>
</protein>
<dbReference type="AlphaFoldDB" id="A0A1Y2MT14"/>
<evidence type="ECO:0000256" key="4">
    <source>
        <dbReference type="ARBA" id="ARBA00023136"/>
    </source>
</evidence>
<evidence type="ECO:0000256" key="3">
    <source>
        <dbReference type="ARBA" id="ARBA00022989"/>
    </source>
</evidence>
<keyword evidence="3 5" id="KW-1133">Transmembrane helix</keyword>
<dbReference type="GO" id="GO:0016020">
    <property type="term" value="C:membrane"/>
    <property type="evidence" value="ECO:0007669"/>
    <property type="project" value="UniProtKB-SubCell"/>
</dbReference>
<name>A0A1Y2MT14_PSEAH</name>
<feature type="transmembrane region" description="Helical" evidence="5">
    <location>
        <begin position="25"/>
        <end position="46"/>
    </location>
</feature>
<dbReference type="OrthoDB" id="3268959at2"/>
<keyword evidence="8" id="KW-1185">Reference proteome</keyword>
<evidence type="ECO:0000256" key="1">
    <source>
        <dbReference type="ARBA" id="ARBA00004141"/>
    </source>
</evidence>
<dbReference type="Pfam" id="PF12698">
    <property type="entry name" value="ABC2_membrane_3"/>
    <property type="match status" value="1"/>
</dbReference>
<evidence type="ECO:0000256" key="2">
    <source>
        <dbReference type="ARBA" id="ARBA00022692"/>
    </source>
</evidence>
<feature type="domain" description="ABC-2 type transporter transmembrane" evidence="6">
    <location>
        <begin position="152"/>
        <end position="367"/>
    </location>
</feature>
<dbReference type="RefSeq" id="WP_085914480.1">
    <property type="nucleotide sequence ID" value="NZ_AP018920.1"/>
</dbReference>
<feature type="transmembrane region" description="Helical" evidence="5">
    <location>
        <begin position="298"/>
        <end position="315"/>
    </location>
</feature>
<sequence length="396" mass="41319">MTGPAATIALVARREITTQVRSRTFLVGLLLMLAVFGGYGAVFAFVGSQSSESSLVLQGQSGELRTDLQAGADRQGLVLRLTEAGDRPTGESMVRSGEADAMLTGAPGSYQLVGRDDVGGALRGLVTEVVEQRAVSDALSAAGADPAQVTERSGVGVRTLEPEDPERGQRVGIALSVTLLLFFSVTAYGAAVSQGVVEEKSSRVVELLLATVRPGHLLAGKILGLGLVGLLQLLILGGIGTTIALATGVLAVPTLLLGMLPSVVVWYLVGFFLFATLYAAAGALVSRQEELQSVTAPIAVPLLLPFLLAVAILPADPRNTVATVLSFVPFFSQTLMPARTALGVTAWWEPLVALLLALAALTGMVLLAARVYRNSILRTGARISWREALRVSPGRS</sequence>
<feature type="transmembrane region" description="Helical" evidence="5">
    <location>
        <begin position="266"/>
        <end position="286"/>
    </location>
</feature>
<dbReference type="Proteomes" id="UP000194360">
    <property type="component" value="Unassembled WGS sequence"/>
</dbReference>
<dbReference type="PANTHER" id="PTHR43471:SF3">
    <property type="entry name" value="ABC TRANSPORTER PERMEASE PROTEIN NATB"/>
    <property type="match status" value="1"/>
</dbReference>
<gene>
    <name evidence="7" type="ORF">BG845_04292</name>
</gene>
<evidence type="ECO:0000259" key="6">
    <source>
        <dbReference type="Pfam" id="PF12698"/>
    </source>
</evidence>
<feature type="transmembrane region" description="Helical" evidence="5">
    <location>
        <begin position="217"/>
        <end position="236"/>
    </location>
</feature>
<evidence type="ECO:0000256" key="5">
    <source>
        <dbReference type="SAM" id="Phobius"/>
    </source>
</evidence>
<reference evidence="7 8" key="1">
    <citation type="submission" date="2016-09" db="EMBL/GenBank/DDBJ databases">
        <title>Pseudonocardia autotrophica DSM535, a candidate organism with high potential of specific P450 cytochromes.</title>
        <authorList>
            <person name="Grumaz C."/>
            <person name="Vainshtein Y."/>
            <person name="Kirstahler P."/>
            <person name="Sohn K."/>
        </authorList>
    </citation>
    <scope>NUCLEOTIDE SEQUENCE [LARGE SCALE GENOMIC DNA]</scope>
    <source>
        <strain evidence="7 8">DSM 535</strain>
    </source>
</reference>
<dbReference type="STRING" id="2074.BG845_04292"/>
<dbReference type="InterPro" id="IPR013525">
    <property type="entry name" value="ABC2_TM"/>
</dbReference>
<comment type="subcellular location">
    <subcellularLocation>
        <location evidence="1">Membrane</location>
        <topology evidence="1">Multi-pass membrane protein</topology>
    </subcellularLocation>
</comment>
<dbReference type="EMBL" id="MIGB01000025">
    <property type="protein sequence ID" value="OSY38119.1"/>
    <property type="molecule type" value="Genomic_DNA"/>
</dbReference>
<comment type="caution">
    <text evidence="7">The sequence shown here is derived from an EMBL/GenBank/DDBJ whole genome shotgun (WGS) entry which is preliminary data.</text>
</comment>
<keyword evidence="2 5" id="KW-0812">Transmembrane</keyword>
<dbReference type="GO" id="GO:0140359">
    <property type="term" value="F:ABC-type transporter activity"/>
    <property type="evidence" value="ECO:0007669"/>
    <property type="project" value="InterPro"/>
</dbReference>
<accession>A0A1Y2MT14</accession>
<feature type="transmembrane region" description="Helical" evidence="5">
    <location>
        <begin position="351"/>
        <end position="372"/>
    </location>
</feature>
<feature type="transmembrane region" description="Helical" evidence="5">
    <location>
        <begin position="173"/>
        <end position="197"/>
    </location>
</feature>
<organism evidence="7 8">
    <name type="scientific">Pseudonocardia autotrophica</name>
    <name type="common">Amycolata autotrophica</name>
    <name type="synonym">Nocardia autotrophica</name>
    <dbReference type="NCBI Taxonomy" id="2074"/>
    <lineage>
        <taxon>Bacteria</taxon>
        <taxon>Bacillati</taxon>
        <taxon>Actinomycetota</taxon>
        <taxon>Actinomycetes</taxon>
        <taxon>Pseudonocardiales</taxon>
        <taxon>Pseudonocardiaceae</taxon>
        <taxon>Pseudonocardia</taxon>
    </lineage>
</organism>
<dbReference type="PANTHER" id="PTHR43471">
    <property type="entry name" value="ABC TRANSPORTER PERMEASE"/>
    <property type="match status" value="1"/>
</dbReference>
<proteinExistence type="predicted"/>
<evidence type="ECO:0000313" key="7">
    <source>
        <dbReference type="EMBL" id="OSY38119.1"/>
    </source>
</evidence>